<feature type="binding site" evidence="9 11">
    <location>
        <position position="107"/>
    </location>
    <ligand>
        <name>substrate</name>
    </ligand>
</feature>
<dbReference type="Proteomes" id="UP000199758">
    <property type="component" value="Unassembled WGS sequence"/>
</dbReference>
<evidence type="ECO:0000259" key="15">
    <source>
        <dbReference type="Pfam" id="PF00745"/>
    </source>
</evidence>
<keyword evidence="4 9" id="KW-0521">NADP</keyword>
<dbReference type="InterPro" id="IPR036343">
    <property type="entry name" value="GluRdtase_N_sf"/>
</dbReference>
<comment type="miscellaneous">
    <text evidence="9">During catalysis, the active site Cys acts as a nucleophile attacking the alpha-carbonyl group of tRNA-bound glutamate with the formation of a thioester intermediate between enzyme and glutamate, and the concomitant release of tRNA(Glu). The thioester intermediate is finally reduced by direct hydride transfer from NADPH, to form the product GSA.</text>
</comment>
<evidence type="ECO:0000256" key="6">
    <source>
        <dbReference type="ARBA" id="ARBA00023244"/>
    </source>
</evidence>
<dbReference type="EMBL" id="FQWZ01000001">
    <property type="protein sequence ID" value="SHG42453.1"/>
    <property type="molecule type" value="Genomic_DNA"/>
</dbReference>
<dbReference type="InterPro" id="IPR036291">
    <property type="entry name" value="NAD(P)-bd_dom_sf"/>
</dbReference>
<organism evidence="18 19">
    <name type="scientific">Hydrocarboniphaga daqingensis</name>
    <dbReference type="NCBI Taxonomy" id="490188"/>
    <lineage>
        <taxon>Bacteria</taxon>
        <taxon>Pseudomonadati</taxon>
        <taxon>Pseudomonadota</taxon>
        <taxon>Gammaproteobacteria</taxon>
        <taxon>Nevskiales</taxon>
        <taxon>Nevskiaceae</taxon>
        <taxon>Hydrocarboniphaga</taxon>
    </lineage>
</organism>
<feature type="binding site" evidence="9 11">
    <location>
        <position position="118"/>
    </location>
    <ligand>
        <name>substrate</name>
    </ligand>
</feature>
<dbReference type="AlphaFoldDB" id="A0A1M5JR55"/>
<evidence type="ECO:0000256" key="13">
    <source>
        <dbReference type="PIRSR" id="PIRSR000445-4"/>
    </source>
</evidence>
<dbReference type="FunFam" id="3.30.460.30:FF:000001">
    <property type="entry name" value="Glutamyl-tRNA reductase"/>
    <property type="match status" value="1"/>
</dbReference>
<dbReference type="Gene3D" id="3.30.460.30">
    <property type="entry name" value="Glutamyl-tRNA reductase, N-terminal domain"/>
    <property type="match status" value="1"/>
</dbReference>
<proteinExistence type="inferred from homology"/>
<dbReference type="HAMAP" id="MF_00087">
    <property type="entry name" value="Glu_tRNA_reductase"/>
    <property type="match status" value="1"/>
</dbReference>
<comment type="catalytic activity">
    <reaction evidence="7 9 14">
        <text>(S)-4-amino-5-oxopentanoate + tRNA(Glu) + NADP(+) = L-glutamyl-tRNA(Glu) + NADPH + H(+)</text>
        <dbReference type="Rhea" id="RHEA:12344"/>
        <dbReference type="Rhea" id="RHEA-COMP:9663"/>
        <dbReference type="Rhea" id="RHEA-COMP:9680"/>
        <dbReference type="ChEBI" id="CHEBI:15378"/>
        <dbReference type="ChEBI" id="CHEBI:57501"/>
        <dbReference type="ChEBI" id="CHEBI:57783"/>
        <dbReference type="ChEBI" id="CHEBI:58349"/>
        <dbReference type="ChEBI" id="CHEBI:78442"/>
        <dbReference type="ChEBI" id="CHEBI:78520"/>
        <dbReference type="EC" id="1.2.1.70"/>
    </reaction>
</comment>
<evidence type="ECO:0000256" key="4">
    <source>
        <dbReference type="ARBA" id="ARBA00022857"/>
    </source>
</evidence>
<dbReference type="PANTHER" id="PTHR43013">
    <property type="entry name" value="GLUTAMYL-TRNA REDUCTASE"/>
    <property type="match status" value="1"/>
</dbReference>
<evidence type="ECO:0000256" key="2">
    <source>
        <dbReference type="ARBA" id="ARBA00005916"/>
    </source>
</evidence>
<evidence type="ECO:0000256" key="11">
    <source>
        <dbReference type="PIRSR" id="PIRSR000445-2"/>
    </source>
</evidence>
<sequence length="420" mass="46379">MALITLGLSHHSAPVEARERLAFTEADLPAALARLRALPGVEEAAILSTCNRTEIHAVASVDDEARLLEWWRRELNAPQDYIHQFVYTHRDQAAVLHSLRVAAGLDSMIIGEPQILGQMKQSFATAQSQRVLGPVLSRLFQHSFAVAKLARSQTQVGAHPVSVAYAAVQMAKRIFTDFRSTTALLIGAGETVQLLARHLRGQGVQRLIVANRSLDKAEKLAREVQGYAIPLTDLAAYLPDVDLLVSSTAARGHILERAAMETAIKKRRRKPVFMIDLAMPRDIDPRIGQLEDIYLYTLDDLRDVVQDNLKARTEAAKQAEVLIAEYALEFTRWLEGRDAGATIAQIRAQARAHRDDVLDKARRRLANGATAEEVMTFVADTLSNKLLHAPSAQLRAASSVEQAMLVTSARKLFDLPDDEG</sequence>
<keyword evidence="5 9" id="KW-0560">Oxidoreductase</keyword>
<feature type="domain" description="Glutamyl-tRNA reductase N-terminal" evidence="17">
    <location>
        <begin position="6"/>
        <end position="154"/>
    </location>
</feature>
<dbReference type="NCBIfam" id="TIGR01035">
    <property type="entry name" value="hemA"/>
    <property type="match status" value="1"/>
</dbReference>
<comment type="domain">
    <text evidence="9">Possesses an unusual extended V-shaped dimeric structure with each monomer consisting of three distinct domains arranged along a curved 'spinal' alpha-helix. The N-terminal catalytic domain specifically recognizes the glutamate moiety of the substrate. The second domain is the NADPH-binding domain, and the third C-terminal domain is responsible for dimerization.</text>
</comment>
<dbReference type="OrthoDB" id="110209at2"/>
<dbReference type="RefSeq" id="WP_072892695.1">
    <property type="nucleotide sequence ID" value="NZ_FQWZ01000001.1"/>
</dbReference>
<dbReference type="InterPro" id="IPR000343">
    <property type="entry name" value="4pyrrol_synth_GluRdtase"/>
</dbReference>
<dbReference type="Pfam" id="PF05201">
    <property type="entry name" value="GlutR_N"/>
    <property type="match status" value="1"/>
</dbReference>
<dbReference type="EC" id="1.2.1.70" evidence="3 9"/>
<feature type="binding site" evidence="9 12">
    <location>
        <begin position="187"/>
        <end position="192"/>
    </location>
    <ligand>
        <name>NADP(+)</name>
        <dbReference type="ChEBI" id="CHEBI:58349"/>
    </ligand>
</feature>
<dbReference type="SUPFAM" id="SSF69075">
    <property type="entry name" value="Glutamyl tRNA-reductase dimerization domain"/>
    <property type="match status" value="1"/>
</dbReference>
<feature type="binding site" evidence="9 11">
    <location>
        <begin position="49"/>
        <end position="52"/>
    </location>
    <ligand>
        <name>substrate</name>
    </ligand>
</feature>
<dbReference type="FunFam" id="3.40.50.720:FF:000031">
    <property type="entry name" value="Glutamyl-tRNA reductase"/>
    <property type="match status" value="1"/>
</dbReference>
<feature type="site" description="Important for activity" evidence="9 13">
    <location>
        <position position="97"/>
    </location>
</feature>
<feature type="domain" description="Quinate/shikimate 5-dehydrogenase/glutamyl-tRNA reductase" evidence="16">
    <location>
        <begin position="170"/>
        <end position="304"/>
    </location>
</feature>
<comment type="function">
    <text evidence="9">Catalyzes the NADPH-dependent reduction of glutamyl-tRNA(Glu) to glutamate 1-semialdehyde (GSA).</text>
</comment>
<evidence type="ECO:0000259" key="16">
    <source>
        <dbReference type="Pfam" id="PF01488"/>
    </source>
</evidence>
<dbReference type="Pfam" id="PF00745">
    <property type="entry name" value="GlutR_dimer"/>
    <property type="match status" value="1"/>
</dbReference>
<evidence type="ECO:0000313" key="18">
    <source>
        <dbReference type="EMBL" id="SHG42453.1"/>
    </source>
</evidence>
<dbReference type="PIRSF" id="PIRSF000445">
    <property type="entry name" value="4pyrrol_synth_GluRdtase"/>
    <property type="match status" value="1"/>
</dbReference>
<dbReference type="InterPro" id="IPR015896">
    <property type="entry name" value="4pyrrol_synth_GluRdtase_dimer"/>
</dbReference>
<comment type="similarity">
    <text evidence="2 9 14">Belongs to the glutamyl-tRNA reductase family.</text>
</comment>
<dbReference type="GO" id="GO:0008883">
    <property type="term" value="F:glutamyl-tRNA reductase activity"/>
    <property type="evidence" value="ECO:0007669"/>
    <property type="project" value="UniProtKB-UniRule"/>
</dbReference>
<dbReference type="Pfam" id="PF01488">
    <property type="entry name" value="Shikimate_DH"/>
    <property type="match status" value="1"/>
</dbReference>
<evidence type="ECO:0000256" key="12">
    <source>
        <dbReference type="PIRSR" id="PIRSR000445-3"/>
    </source>
</evidence>
<evidence type="ECO:0000256" key="8">
    <source>
        <dbReference type="ARBA" id="ARBA00068659"/>
    </source>
</evidence>
<dbReference type="InterPro" id="IPR036453">
    <property type="entry name" value="GluRdtase_dimer_dom_sf"/>
</dbReference>
<evidence type="ECO:0000256" key="5">
    <source>
        <dbReference type="ARBA" id="ARBA00023002"/>
    </source>
</evidence>
<dbReference type="Gene3D" id="3.40.50.720">
    <property type="entry name" value="NAD(P)-binding Rossmann-like Domain"/>
    <property type="match status" value="1"/>
</dbReference>
<dbReference type="SUPFAM" id="SSF69742">
    <property type="entry name" value="Glutamyl tRNA-reductase catalytic, N-terminal domain"/>
    <property type="match status" value="1"/>
</dbReference>
<dbReference type="InterPro" id="IPR006151">
    <property type="entry name" value="Shikm_DH/Glu-tRNA_Rdtase"/>
</dbReference>
<dbReference type="PANTHER" id="PTHR43013:SF1">
    <property type="entry name" value="GLUTAMYL-TRNA REDUCTASE"/>
    <property type="match status" value="1"/>
</dbReference>
<evidence type="ECO:0000256" key="1">
    <source>
        <dbReference type="ARBA" id="ARBA00005059"/>
    </source>
</evidence>
<dbReference type="STRING" id="490188.SAMN04488068_0123"/>
<evidence type="ECO:0000256" key="9">
    <source>
        <dbReference type="HAMAP-Rule" id="MF_00087"/>
    </source>
</evidence>
<comment type="subunit">
    <text evidence="9">Homodimer.</text>
</comment>
<comment type="pathway">
    <text evidence="1 9 14">Porphyrin-containing compound metabolism; protoporphyrin-IX biosynthesis; 5-aminolevulinate from L-glutamyl-tRNA(Glu): step 1/2.</text>
</comment>
<evidence type="ECO:0000256" key="7">
    <source>
        <dbReference type="ARBA" id="ARBA00047464"/>
    </source>
</evidence>
<evidence type="ECO:0000256" key="3">
    <source>
        <dbReference type="ARBA" id="ARBA00012970"/>
    </source>
</evidence>
<protein>
    <recommendedName>
        <fullName evidence="8 9">Glutamyl-tRNA reductase</fullName>
        <shortName evidence="9">GluTR</shortName>
        <ecNumber evidence="3 9">1.2.1.70</ecNumber>
    </recommendedName>
</protein>
<keyword evidence="19" id="KW-1185">Reference proteome</keyword>
<dbReference type="GO" id="GO:0050661">
    <property type="term" value="F:NADP binding"/>
    <property type="evidence" value="ECO:0007669"/>
    <property type="project" value="InterPro"/>
</dbReference>
<dbReference type="SUPFAM" id="SSF51735">
    <property type="entry name" value="NAD(P)-binding Rossmann-fold domains"/>
    <property type="match status" value="1"/>
</dbReference>
<feature type="active site" description="Nucleophile" evidence="9 10">
    <location>
        <position position="50"/>
    </location>
</feature>
<evidence type="ECO:0000256" key="14">
    <source>
        <dbReference type="RuleBase" id="RU000584"/>
    </source>
</evidence>
<dbReference type="InterPro" id="IPR015895">
    <property type="entry name" value="4pyrrol_synth_GluRdtase_N"/>
</dbReference>
<evidence type="ECO:0000256" key="10">
    <source>
        <dbReference type="PIRSR" id="PIRSR000445-1"/>
    </source>
</evidence>
<dbReference type="GO" id="GO:0019353">
    <property type="term" value="P:protoporphyrinogen IX biosynthetic process from glutamate"/>
    <property type="evidence" value="ECO:0007669"/>
    <property type="project" value="TreeGrafter"/>
</dbReference>
<dbReference type="CDD" id="cd05213">
    <property type="entry name" value="NAD_bind_Glutamyl_tRNA_reduct"/>
    <property type="match status" value="1"/>
</dbReference>
<feature type="binding site" evidence="9 11">
    <location>
        <begin position="112"/>
        <end position="114"/>
    </location>
    <ligand>
        <name>substrate</name>
    </ligand>
</feature>
<accession>A0A1M5JR55</accession>
<keyword evidence="6 9" id="KW-0627">Porphyrin biosynthesis</keyword>
<name>A0A1M5JR55_9GAMM</name>
<reference evidence="18 19" key="1">
    <citation type="submission" date="2016-11" db="EMBL/GenBank/DDBJ databases">
        <authorList>
            <person name="Jaros S."/>
            <person name="Januszkiewicz K."/>
            <person name="Wedrychowicz H."/>
        </authorList>
    </citation>
    <scope>NUCLEOTIDE SEQUENCE [LARGE SCALE GENOMIC DNA]</scope>
    <source>
        <strain evidence="18 19">CGMCC 1.7049</strain>
    </source>
</reference>
<dbReference type="UniPathway" id="UPA00251">
    <property type="reaction ID" value="UER00316"/>
</dbReference>
<evidence type="ECO:0000313" key="19">
    <source>
        <dbReference type="Proteomes" id="UP000199758"/>
    </source>
</evidence>
<feature type="domain" description="Tetrapyrrole biosynthesis glutamyl-tRNA reductase dimerisation" evidence="15">
    <location>
        <begin position="318"/>
        <end position="415"/>
    </location>
</feature>
<gene>
    <name evidence="9" type="primary">hemA</name>
    <name evidence="18" type="ORF">SAMN04488068_0123</name>
</gene>
<evidence type="ECO:0000259" key="17">
    <source>
        <dbReference type="Pfam" id="PF05201"/>
    </source>
</evidence>